<dbReference type="SMART" id="SM00199">
    <property type="entry name" value="SCY"/>
    <property type="match status" value="1"/>
</dbReference>
<dbReference type="InterPro" id="IPR001811">
    <property type="entry name" value="Chemokine_IL8-like_dom"/>
</dbReference>
<dbReference type="GO" id="GO:0005615">
    <property type="term" value="C:extracellular space"/>
    <property type="evidence" value="ECO:0007669"/>
    <property type="project" value="UniProtKB-KW"/>
</dbReference>
<keyword evidence="3" id="KW-0732">Signal</keyword>
<proteinExistence type="predicted"/>
<organism evidence="5 6">
    <name type="scientific">Conger conger</name>
    <name type="common">Conger eel</name>
    <name type="synonym">Muraena conger</name>
    <dbReference type="NCBI Taxonomy" id="82655"/>
    <lineage>
        <taxon>Eukaryota</taxon>
        <taxon>Metazoa</taxon>
        <taxon>Chordata</taxon>
        <taxon>Craniata</taxon>
        <taxon>Vertebrata</taxon>
        <taxon>Euteleostomi</taxon>
        <taxon>Actinopterygii</taxon>
        <taxon>Neopterygii</taxon>
        <taxon>Teleostei</taxon>
        <taxon>Anguilliformes</taxon>
        <taxon>Congridae</taxon>
        <taxon>Conger</taxon>
    </lineage>
</organism>
<gene>
    <name evidence="5" type="ORF">COCON_G00090050</name>
</gene>
<protein>
    <recommendedName>
        <fullName evidence="4">Chemokine interleukin-8-like domain-containing protein</fullName>
    </recommendedName>
</protein>
<name>A0A9Q1DKU0_CONCO</name>
<keyword evidence="1" id="KW-0202">Cytokine</keyword>
<dbReference type="InterPro" id="IPR036048">
    <property type="entry name" value="Interleukin_8-like_sf"/>
</dbReference>
<comment type="caution">
    <text evidence="5">The sequence shown here is derived from an EMBL/GenBank/DDBJ whole genome shotgun (WGS) entry which is preliminary data.</text>
</comment>
<dbReference type="OrthoDB" id="8900217at2759"/>
<dbReference type="EMBL" id="JAFJMO010000006">
    <property type="protein sequence ID" value="KAJ8274380.1"/>
    <property type="molecule type" value="Genomic_DNA"/>
</dbReference>
<sequence>MSTDTCPPLCGEMKLFLTAAFFWVIVATTCVSATNGPVLSCCLTISDTKVHPKNIVNYTVQRMGPCPVEAVVFQTCRRKTVCSDPGKDWVKRVKGKVDKEKEKRKRQPSCRKQRRRQRVRPKRVG</sequence>
<reference evidence="5" key="1">
    <citation type="journal article" date="2023" name="Science">
        <title>Genome structures resolve the early diversification of teleost fishes.</title>
        <authorList>
            <person name="Parey E."/>
            <person name="Louis A."/>
            <person name="Montfort J."/>
            <person name="Bouchez O."/>
            <person name="Roques C."/>
            <person name="Iampietro C."/>
            <person name="Lluch J."/>
            <person name="Castinel A."/>
            <person name="Donnadieu C."/>
            <person name="Desvignes T."/>
            <person name="Floi Bucao C."/>
            <person name="Jouanno E."/>
            <person name="Wen M."/>
            <person name="Mejri S."/>
            <person name="Dirks R."/>
            <person name="Jansen H."/>
            <person name="Henkel C."/>
            <person name="Chen W.J."/>
            <person name="Zahm M."/>
            <person name="Cabau C."/>
            <person name="Klopp C."/>
            <person name="Thompson A.W."/>
            <person name="Robinson-Rechavi M."/>
            <person name="Braasch I."/>
            <person name="Lecointre G."/>
            <person name="Bobe J."/>
            <person name="Postlethwait J.H."/>
            <person name="Berthelot C."/>
            <person name="Roest Crollius H."/>
            <person name="Guiguen Y."/>
        </authorList>
    </citation>
    <scope>NUCLEOTIDE SEQUENCE</scope>
    <source>
        <strain evidence="5">Concon-B</strain>
    </source>
</reference>
<dbReference type="AlphaFoldDB" id="A0A9Q1DKU0"/>
<feature type="chain" id="PRO_5040377138" description="Chemokine interleukin-8-like domain-containing protein" evidence="3">
    <location>
        <begin position="34"/>
        <end position="125"/>
    </location>
</feature>
<accession>A0A9Q1DKU0</accession>
<dbReference type="Pfam" id="PF00048">
    <property type="entry name" value="IL8"/>
    <property type="match status" value="1"/>
</dbReference>
<dbReference type="Gene3D" id="2.40.50.40">
    <property type="match status" value="1"/>
</dbReference>
<dbReference type="SUPFAM" id="SSF54117">
    <property type="entry name" value="Interleukin 8-like chemokines"/>
    <property type="match status" value="1"/>
</dbReference>
<dbReference type="CDD" id="cd00272">
    <property type="entry name" value="Chemokine_CC"/>
    <property type="match status" value="1"/>
</dbReference>
<evidence type="ECO:0000313" key="6">
    <source>
        <dbReference type="Proteomes" id="UP001152803"/>
    </source>
</evidence>
<dbReference type="GO" id="GO:0008009">
    <property type="term" value="F:chemokine activity"/>
    <property type="evidence" value="ECO:0007669"/>
    <property type="project" value="InterPro"/>
</dbReference>
<evidence type="ECO:0000313" key="5">
    <source>
        <dbReference type="EMBL" id="KAJ8274380.1"/>
    </source>
</evidence>
<keyword evidence="6" id="KW-1185">Reference proteome</keyword>
<evidence type="ECO:0000256" key="3">
    <source>
        <dbReference type="SAM" id="SignalP"/>
    </source>
</evidence>
<dbReference type="GO" id="GO:0006955">
    <property type="term" value="P:immune response"/>
    <property type="evidence" value="ECO:0007669"/>
    <property type="project" value="InterPro"/>
</dbReference>
<feature type="region of interest" description="Disordered" evidence="2">
    <location>
        <begin position="93"/>
        <end position="125"/>
    </location>
</feature>
<feature type="signal peptide" evidence="3">
    <location>
        <begin position="1"/>
        <end position="33"/>
    </location>
</feature>
<feature type="compositionally biased region" description="Basic residues" evidence="2">
    <location>
        <begin position="102"/>
        <end position="125"/>
    </location>
</feature>
<dbReference type="PANTHER" id="PTHR12015">
    <property type="entry name" value="SMALL INDUCIBLE CYTOKINE A"/>
    <property type="match status" value="1"/>
</dbReference>
<dbReference type="Proteomes" id="UP001152803">
    <property type="component" value="Unassembled WGS sequence"/>
</dbReference>
<feature type="domain" description="Chemokine interleukin-8-like" evidence="4">
    <location>
        <begin position="38"/>
        <end position="97"/>
    </location>
</feature>
<dbReference type="PANTHER" id="PTHR12015:SF177">
    <property type="entry name" value="CHEMOKINE INTERLEUKIN-8-LIKE DOMAIN-CONTAINING PROTEIN"/>
    <property type="match status" value="1"/>
</dbReference>
<evidence type="ECO:0000259" key="4">
    <source>
        <dbReference type="SMART" id="SM00199"/>
    </source>
</evidence>
<evidence type="ECO:0000256" key="2">
    <source>
        <dbReference type="SAM" id="MobiDB-lite"/>
    </source>
</evidence>
<dbReference type="InterPro" id="IPR039809">
    <property type="entry name" value="Chemokine_b/g/d"/>
</dbReference>
<evidence type="ECO:0000256" key="1">
    <source>
        <dbReference type="ARBA" id="ARBA00022514"/>
    </source>
</evidence>